<accession>A0A075WGD6</accession>
<evidence type="ECO:0000256" key="3">
    <source>
        <dbReference type="ARBA" id="ARBA00022475"/>
    </source>
</evidence>
<organism evidence="11 12">
    <name type="scientific">Archaeoglobus fulgidus DSM 8774</name>
    <dbReference type="NCBI Taxonomy" id="1344584"/>
    <lineage>
        <taxon>Archaea</taxon>
        <taxon>Methanobacteriati</taxon>
        <taxon>Methanobacteriota</taxon>
        <taxon>Archaeoglobi</taxon>
        <taxon>Archaeoglobales</taxon>
        <taxon>Archaeoglobaceae</taxon>
        <taxon>Archaeoglobus</taxon>
    </lineage>
</organism>
<dbReference type="EMBL" id="CP006577">
    <property type="protein sequence ID" value="AIG99046.1"/>
    <property type="molecule type" value="Genomic_DNA"/>
</dbReference>
<gene>
    <name evidence="9" type="primary">tatA</name>
    <name evidence="11" type="ORF">AFULGI_00023240</name>
</gene>
<evidence type="ECO:0000256" key="7">
    <source>
        <dbReference type="ARBA" id="ARBA00023010"/>
    </source>
</evidence>
<dbReference type="HOGENOM" id="CLU_086034_3_2_2"/>
<dbReference type="NCBIfam" id="TIGR01411">
    <property type="entry name" value="tatAE"/>
    <property type="match status" value="1"/>
</dbReference>
<dbReference type="RefSeq" id="WP_010879548.1">
    <property type="nucleotide sequence ID" value="NZ_CP006577.1"/>
</dbReference>
<dbReference type="HAMAP" id="MF_00236">
    <property type="entry name" value="TatA_E"/>
    <property type="match status" value="1"/>
</dbReference>
<evidence type="ECO:0000313" key="11">
    <source>
        <dbReference type="EMBL" id="AIG99046.1"/>
    </source>
</evidence>
<dbReference type="InterPro" id="IPR003369">
    <property type="entry name" value="TatA/B/E"/>
</dbReference>
<dbReference type="GeneID" id="24795805"/>
<evidence type="ECO:0000256" key="2">
    <source>
        <dbReference type="ARBA" id="ARBA00022448"/>
    </source>
</evidence>
<keyword evidence="4 9" id="KW-0812">Transmembrane</keyword>
<sequence length="113" mass="13110">MMNLVYMQLFPGGQEWLLILLIIFVLFGASKLPEVARSLGRSMGEFKKAQKEAEMELRQFERELREGKYTKDEKRAKLEKIARDLGIDPEGKSDEELIEEINKALPKREKAEP</sequence>
<evidence type="ECO:0000256" key="4">
    <source>
        <dbReference type="ARBA" id="ARBA00022692"/>
    </source>
</evidence>
<evidence type="ECO:0000256" key="6">
    <source>
        <dbReference type="ARBA" id="ARBA00022989"/>
    </source>
</evidence>
<dbReference type="InterPro" id="IPR006312">
    <property type="entry name" value="TatA/E"/>
</dbReference>
<protein>
    <recommendedName>
        <fullName evidence="9">Sec-independent protein translocase protein TatA</fullName>
    </recommendedName>
</protein>
<name>A0A075WGD6_ARCFL</name>
<dbReference type="GO" id="GO:0043953">
    <property type="term" value="P:protein transport by the Tat complex"/>
    <property type="evidence" value="ECO:0007669"/>
    <property type="project" value="UniProtKB-UniRule"/>
</dbReference>
<comment type="function">
    <text evidence="9">Part of the twin-arginine translocation (Tat) system that transports large folded proteins containing a characteristic twin-arginine motif in their signal peptide across membranes. TatA could form the protein-conducting channel of the Tat system.</text>
</comment>
<keyword evidence="6 9" id="KW-1133">Transmembrane helix</keyword>
<reference evidence="11 12" key="1">
    <citation type="submission" date="2013-07" db="EMBL/GenBank/DDBJ databases">
        <title>Genome of Archaeoglobus fulgidus.</title>
        <authorList>
            <person name="Fiebig A."/>
            <person name="Birkeland N.-K."/>
        </authorList>
    </citation>
    <scope>NUCLEOTIDE SEQUENCE [LARGE SCALE GENOMIC DNA]</scope>
    <source>
        <strain evidence="11 12">DSM 8774</strain>
    </source>
</reference>
<evidence type="ECO:0000256" key="8">
    <source>
        <dbReference type="ARBA" id="ARBA00023136"/>
    </source>
</evidence>
<dbReference type="Pfam" id="PF02416">
    <property type="entry name" value="TatA_B_E"/>
    <property type="match status" value="1"/>
</dbReference>
<comment type="similarity">
    <text evidence="9">Belongs to the TatA/E family.</text>
</comment>
<dbReference type="Proteomes" id="UP000028501">
    <property type="component" value="Chromosome"/>
</dbReference>
<dbReference type="Gene3D" id="1.20.5.3310">
    <property type="match status" value="1"/>
</dbReference>
<evidence type="ECO:0000256" key="10">
    <source>
        <dbReference type="SAM" id="Coils"/>
    </source>
</evidence>
<dbReference type="GO" id="GO:0033281">
    <property type="term" value="C:TAT protein transport complex"/>
    <property type="evidence" value="ECO:0007669"/>
    <property type="project" value="UniProtKB-UniRule"/>
</dbReference>
<evidence type="ECO:0000313" key="12">
    <source>
        <dbReference type="Proteomes" id="UP000028501"/>
    </source>
</evidence>
<feature type="coiled-coil region" evidence="10">
    <location>
        <begin position="43"/>
        <end position="70"/>
    </location>
</feature>
<evidence type="ECO:0000256" key="9">
    <source>
        <dbReference type="HAMAP-Rule" id="MF_00236"/>
    </source>
</evidence>
<keyword evidence="2 9" id="KW-0813">Transport</keyword>
<keyword evidence="7 9" id="KW-0811">Translocation</keyword>
<dbReference type="PANTHER" id="PTHR42982">
    <property type="entry name" value="SEC-INDEPENDENT PROTEIN TRANSLOCASE PROTEIN TATA"/>
    <property type="match status" value="1"/>
</dbReference>
<keyword evidence="8 9" id="KW-0472">Membrane</keyword>
<dbReference type="PANTHER" id="PTHR42982:SF1">
    <property type="entry name" value="SEC-INDEPENDENT PROTEIN TRANSLOCASE PROTEIN TATA"/>
    <property type="match status" value="1"/>
</dbReference>
<evidence type="ECO:0000256" key="5">
    <source>
        <dbReference type="ARBA" id="ARBA00022927"/>
    </source>
</evidence>
<comment type="subcellular location">
    <subcellularLocation>
        <location evidence="1 9">Cell membrane</location>
        <topology evidence="1 9">Single-pass membrane protein</topology>
    </subcellularLocation>
</comment>
<dbReference type="AlphaFoldDB" id="A0A075WGD6"/>
<keyword evidence="10" id="KW-0175">Coiled coil</keyword>
<dbReference type="KEGG" id="afg:AFULGI_00023240"/>
<dbReference type="GO" id="GO:0008320">
    <property type="term" value="F:protein transmembrane transporter activity"/>
    <property type="evidence" value="ECO:0007669"/>
    <property type="project" value="UniProtKB-UniRule"/>
</dbReference>
<comment type="subunit">
    <text evidence="9">Forms a complex with TatC.</text>
</comment>
<proteinExistence type="inferred from homology"/>
<keyword evidence="3 9" id="KW-1003">Cell membrane</keyword>
<keyword evidence="5 9" id="KW-0653">Protein transport</keyword>
<evidence type="ECO:0000256" key="1">
    <source>
        <dbReference type="ARBA" id="ARBA00004162"/>
    </source>
</evidence>